<evidence type="ECO:0000313" key="4">
    <source>
        <dbReference type="Proteomes" id="UP000652761"/>
    </source>
</evidence>
<gene>
    <name evidence="3" type="ORF">Taro_002178</name>
</gene>
<feature type="region of interest" description="Disordered" evidence="2">
    <location>
        <begin position="102"/>
        <end position="231"/>
    </location>
</feature>
<name>A0A843TFM7_COLES</name>
<keyword evidence="1" id="KW-0175">Coiled coil</keyword>
<feature type="compositionally biased region" description="Basic and acidic residues" evidence="2">
    <location>
        <begin position="406"/>
        <end position="415"/>
    </location>
</feature>
<protein>
    <submittedName>
        <fullName evidence="3">Uncharacterized protein</fullName>
    </submittedName>
</protein>
<feature type="region of interest" description="Disordered" evidence="2">
    <location>
        <begin position="247"/>
        <end position="310"/>
    </location>
</feature>
<dbReference type="EMBL" id="NMUH01000049">
    <property type="protein sequence ID" value="MQL69845.1"/>
    <property type="molecule type" value="Genomic_DNA"/>
</dbReference>
<evidence type="ECO:0000256" key="1">
    <source>
        <dbReference type="SAM" id="Coils"/>
    </source>
</evidence>
<proteinExistence type="predicted"/>
<feature type="compositionally biased region" description="Basic and acidic residues" evidence="2">
    <location>
        <begin position="254"/>
        <end position="267"/>
    </location>
</feature>
<organism evidence="3 4">
    <name type="scientific">Colocasia esculenta</name>
    <name type="common">Wild taro</name>
    <name type="synonym">Arum esculentum</name>
    <dbReference type="NCBI Taxonomy" id="4460"/>
    <lineage>
        <taxon>Eukaryota</taxon>
        <taxon>Viridiplantae</taxon>
        <taxon>Streptophyta</taxon>
        <taxon>Embryophyta</taxon>
        <taxon>Tracheophyta</taxon>
        <taxon>Spermatophyta</taxon>
        <taxon>Magnoliopsida</taxon>
        <taxon>Liliopsida</taxon>
        <taxon>Araceae</taxon>
        <taxon>Aroideae</taxon>
        <taxon>Colocasieae</taxon>
        <taxon>Colocasia</taxon>
    </lineage>
</organism>
<evidence type="ECO:0000256" key="2">
    <source>
        <dbReference type="SAM" id="MobiDB-lite"/>
    </source>
</evidence>
<comment type="caution">
    <text evidence="3">The sequence shown here is derived from an EMBL/GenBank/DDBJ whole genome shotgun (WGS) entry which is preliminary data.</text>
</comment>
<feature type="coiled-coil region" evidence="1">
    <location>
        <begin position="531"/>
        <end position="558"/>
    </location>
</feature>
<dbReference type="Proteomes" id="UP000652761">
    <property type="component" value="Unassembled WGS sequence"/>
</dbReference>
<accession>A0A843TFM7</accession>
<feature type="region of interest" description="Disordered" evidence="2">
    <location>
        <begin position="373"/>
        <end position="420"/>
    </location>
</feature>
<keyword evidence="4" id="KW-1185">Reference proteome</keyword>
<evidence type="ECO:0000313" key="3">
    <source>
        <dbReference type="EMBL" id="MQL69845.1"/>
    </source>
</evidence>
<sequence>MRSARKDSFPRLIQDEAKASDKLLRAGVQNREGYVTEFMLVKYRLSKPWTAAELEAGRDQEANDEFAEKIPVLAHKVFESDDAAAVARVPSAVRVGAAVTTALAAPSPTGGRSAKAQAPEKGPGQIRLKKKATREVVPAEARASPAESGGANRPSAPARKRPVLVDESAEEAGQLRARKKQKAVPTTPPRDEEGTEEEEEGAQLVLRRTSRAVQSADEGVPLVASKEHPEVAPGLATELGLVVVSDGSESPAMEEARGSTCSRDREPSNASRAGGAEHGAASNTAGASSRRSREGGVSPVRREEVADATEVSAPAGVVLSDVVVAAPTTIPSSEQEVAPAAGATETAAATTRASDEVATAVSATGAIEKAAATTRASEEVVTSPGEATSKAYEGPGGEAAGAARAEGSEGDRRPLSEVLSKKLPGAPSVAVLEATLRRMEETPRELPASPTASRLDRLARCLELPSEQTLEKSVEGYQPECQIEDGLSDVDVEVLVDDMSKSLGTLKALAVRGQRQKYLYEAQIAFCNDLSARHKAREAALEEEVKNLKAALHAAKLDVTLA</sequence>
<dbReference type="AlphaFoldDB" id="A0A843TFM7"/>
<reference evidence="3" key="1">
    <citation type="submission" date="2017-07" db="EMBL/GenBank/DDBJ databases">
        <title>Taro Niue Genome Assembly and Annotation.</title>
        <authorList>
            <person name="Atibalentja N."/>
            <person name="Keating K."/>
            <person name="Fields C.J."/>
        </authorList>
    </citation>
    <scope>NUCLEOTIDE SEQUENCE</scope>
    <source>
        <strain evidence="3">Niue_2</strain>
        <tissue evidence="3">Leaf</tissue>
    </source>
</reference>